<dbReference type="EMBL" id="UYYB01007579">
    <property type="protein sequence ID" value="VDM68080.1"/>
    <property type="molecule type" value="Genomic_DNA"/>
</dbReference>
<accession>A0A3P7I5L1</accession>
<evidence type="ECO:0000313" key="2">
    <source>
        <dbReference type="Proteomes" id="UP000270094"/>
    </source>
</evidence>
<protein>
    <submittedName>
        <fullName evidence="1">Uncharacterized protein</fullName>
    </submittedName>
</protein>
<sequence length="49" mass="5537">MVHVATEASVKIAADVKRYAGRYEEITKSLAESNAAFDKFKKEIDRVSY</sequence>
<dbReference type="OrthoDB" id="425555at2759"/>
<evidence type="ECO:0000313" key="1">
    <source>
        <dbReference type="EMBL" id="VDM68080.1"/>
    </source>
</evidence>
<gene>
    <name evidence="1" type="ORF">SVUK_LOCUS3078</name>
</gene>
<name>A0A3P7I5L1_STRVU</name>
<proteinExistence type="predicted"/>
<dbReference type="AlphaFoldDB" id="A0A3P7I5L1"/>
<dbReference type="Proteomes" id="UP000270094">
    <property type="component" value="Unassembled WGS sequence"/>
</dbReference>
<organism evidence="1 2">
    <name type="scientific">Strongylus vulgaris</name>
    <name type="common">Blood worm</name>
    <dbReference type="NCBI Taxonomy" id="40348"/>
    <lineage>
        <taxon>Eukaryota</taxon>
        <taxon>Metazoa</taxon>
        <taxon>Ecdysozoa</taxon>
        <taxon>Nematoda</taxon>
        <taxon>Chromadorea</taxon>
        <taxon>Rhabditida</taxon>
        <taxon>Rhabditina</taxon>
        <taxon>Rhabditomorpha</taxon>
        <taxon>Strongyloidea</taxon>
        <taxon>Strongylidae</taxon>
        <taxon>Strongylus</taxon>
    </lineage>
</organism>
<reference evidence="1 2" key="1">
    <citation type="submission" date="2018-11" db="EMBL/GenBank/DDBJ databases">
        <authorList>
            <consortium name="Pathogen Informatics"/>
        </authorList>
    </citation>
    <scope>NUCLEOTIDE SEQUENCE [LARGE SCALE GENOMIC DNA]</scope>
</reference>
<keyword evidence="2" id="KW-1185">Reference proteome</keyword>